<gene>
    <name evidence="12" type="ORF">AQUCO_03700172v1</name>
</gene>
<evidence type="ECO:0000259" key="10">
    <source>
        <dbReference type="PROSITE" id="PS50836"/>
    </source>
</evidence>
<sequence>MGLLKWNVYAIVMLVLNMQDFFVFAHEQSDLHGCYDVSSLPEPYKNLTGHCAQLWDNFYLRFLQDANNVVTIVLSANYTSGWVSMGFSNDGMMAGSSAMVGWVSEEHQANILQFKLQGYIPAEIIPDKGDLPLTKVPPAVLVKDSIIFLAFQLKYSKPLETQPIILAYGAKAPDTHHHHYLSIHDDKTTVAYNFLSHGHLRRCHGILAMVAWALLLPAGAIVARYFRHHEPLWYHLHIYFQCAGSIIGFVAVVVGMVLRPHLAIDIGTHANAGGLVLMLSILQVTALCVRPDKENKMRKYWNWYHHWVGRVSLFVAATNIISGIRLQGLHSSWQISYGIILSVTVIFVIILEVLLQMRRNEELPAAQMSSITRYSTID</sequence>
<dbReference type="PROSITE" id="PS50939">
    <property type="entry name" value="CYTOCHROME_B561"/>
    <property type="match status" value="1"/>
</dbReference>
<evidence type="ECO:0000256" key="4">
    <source>
        <dbReference type="ARBA" id="ARBA00022729"/>
    </source>
</evidence>
<keyword evidence="2" id="KW-0813">Transport</keyword>
<dbReference type="SMART" id="SM00664">
    <property type="entry name" value="DoH"/>
    <property type="match status" value="1"/>
</dbReference>
<evidence type="ECO:0000256" key="6">
    <source>
        <dbReference type="ARBA" id="ARBA00022989"/>
    </source>
</evidence>
<protein>
    <recommendedName>
        <fullName evidence="14">Cytochrome b561 and DOMON domain-containing protein</fullName>
    </recommendedName>
</protein>
<dbReference type="AlphaFoldDB" id="A0A2G5CTV2"/>
<dbReference type="PANTHER" id="PTHR23130">
    <property type="entry name" value="CYTOCHROME B561 AND DOMON DOMAIN-CONTAINING PROTEIN"/>
    <property type="match status" value="1"/>
</dbReference>
<feature type="domain" description="Cytochrome b561" evidence="11">
    <location>
        <begin position="165"/>
        <end position="360"/>
    </location>
</feature>
<dbReference type="PANTHER" id="PTHR23130:SF115">
    <property type="entry name" value="OS01G0680900 PROTEIN"/>
    <property type="match status" value="1"/>
</dbReference>
<evidence type="ECO:0000256" key="1">
    <source>
        <dbReference type="ARBA" id="ARBA00004370"/>
    </source>
</evidence>
<dbReference type="PROSITE" id="PS50836">
    <property type="entry name" value="DOMON"/>
    <property type="match status" value="1"/>
</dbReference>
<evidence type="ECO:0000259" key="11">
    <source>
        <dbReference type="PROSITE" id="PS50939"/>
    </source>
</evidence>
<dbReference type="InterPro" id="IPR005018">
    <property type="entry name" value="DOMON_domain"/>
</dbReference>
<dbReference type="CDD" id="cd08760">
    <property type="entry name" value="Cyt_b561_FRRS1_like"/>
    <property type="match status" value="1"/>
</dbReference>
<feature type="chain" id="PRO_5013942205" description="Cytochrome b561 and DOMON domain-containing protein" evidence="9">
    <location>
        <begin position="26"/>
        <end position="378"/>
    </location>
</feature>
<dbReference type="CDD" id="cd09631">
    <property type="entry name" value="DOMON_DOH"/>
    <property type="match status" value="1"/>
</dbReference>
<dbReference type="InterPro" id="IPR045266">
    <property type="entry name" value="DOH_DOMON"/>
</dbReference>
<evidence type="ECO:0000256" key="9">
    <source>
        <dbReference type="SAM" id="SignalP"/>
    </source>
</evidence>
<dbReference type="Gene3D" id="1.20.120.1770">
    <property type="match status" value="1"/>
</dbReference>
<evidence type="ECO:0000256" key="5">
    <source>
        <dbReference type="ARBA" id="ARBA00022982"/>
    </source>
</evidence>
<accession>A0A2G5CTV2</accession>
<evidence type="ECO:0000313" key="13">
    <source>
        <dbReference type="Proteomes" id="UP000230069"/>
    </source>
</evidence>
<keyword evidence="7 8" id="KW-0472">Membrane</keyword>
<feature type="transmembrane region" description="Helical" evidence="8">
    <location>
        <begin position="311"/>
        <end position="329"/>
    </location>
</feature>
<name>A0A2G5CTV2_AQUCA</name>
<dbReference type="SMART" id="SM00665">
    <property type="entry name" value="B561"/>
    <property type="match status" value="1"/>
</dbReference>
<dbReference type="GO" id="GO:0016020">
    <property type="term" value="C:membrane"/>
    <property type="evidence" value="ECO:0007669"/>
    <property type="project" value="UniProtKB-SubCell"/>
</dbReference>
<evidence type="ECO:0000256" key="2">
    <source>
        <dbReference type="ARBA" id="ARBA00022448"/>
    </source>
</evidence>
<dbReference type="InParanoid" id="A0A2G5CTV2"/>
<keyword evidence="13" id="KW-1185">Reference proteome</keyword>
<comment type="subcellular location">
    <subcellularLocation>
        <location evidence="1">Membrane</location>
    </subcellularLocation>
</comment>
<evidence type="ECO:0008006" key="14">
    <source>
        <dbReference type="Google" id="ProtNLM"/>
    </source>
</evidence>
<feature type="signal peptide" evidence="9">
    <location>
        <begin position="1"/>
        <end position="25"/>
    </location>
</feature>
<proteinExistence type="predicted"/>
<keyword evidence="3 8" id="KW-0812">Transmembrane</keyword>
<evidence type="ECO:0000313" key="12">
    <source>
        <dbReference type="EMBL" id="PIA34703.1"/>
    </source>
</evidence>
<feature type="transmembrane region" description="Helical" evidence="8">
    <location>
        <begin position="206"/>
        <end position="226"/>
    </location>
</feature>
<dbReference type="EMBL" id="KZ305054">
    <property type="protein sequence ID" value="PIA34703.1"/>
    <property type="molecule type" value="Genomic_DNA"/>
</dbReference>
<keyword evidence="6 8" id="KW-1133">Transmembrane helix</keyword>
<organism evidence="12 13">
    <name type="scientific">Aquilegia coerulea</name>
    <name type="common">Rocky mountain columbine</name>
    <dbReference type="NCBI Taxonomy" id="218851"/>
    <lineage>
        <taxon>Eukaryota</taxon>
        <taxon>Viridiplantae</taxon>
        <taxon>Streptophyta</taxon>
        <taxon>Embryophyta</taxon>
        <taxon>Tracheophyta</taxon>
        <taxon>Spermatophyta</taxon>
        <taxon>Magnoliopsida</taxon>
        <taxon>Ranunculales</taxon>
        <taxon>Ranunculaceae</taxon>
        <taxon>Thalictroideae</taxon>
        <taxon>Aquilegia</taxon>
    </lineage>
</organism>
<dbReference type="STRING" id="218851.A0A2G5CTV2"/>
<dbReference type="Proteomes" id="UP000230069">
    <property type="component" value="Unassembled WGS sequence"/>
</dbReference>
<evidence type="ECO:0000256" key="8">
    <source>
        <dbReference type="SAM" id="Phobius"/>
    </source>
</evidence>
<feature type="transmembrane region" description="Helical" evidence="8">
    <location>
        <begin position="238"/>
        <end position="258"/>
    </location>
</feature>
<dbReference type="InterPro" id="IPR006593">
    <property type="entry name" value="Cyt_b561/ferric_Rdtase_TM"/>
</dbReference>
<feature type="transmembrane region" description="Helical" evidence="8">
    <location>
        <begin position="335"/>
        <end position="355"/>
    </location>
</feature>
<reference evidence="12 13" key="1">
    <citation type="submission" date="2017-09" db="EMBL/GenBank/DDBJ databases">
        <title>WGS assembly of Aquilegia coerulea Goldsmith.</title>
        <authorList>
            <person name="Hodges S."/>
            <person name="Kramer E."/>
            <person name="Nordborg M."/>
            <person name="Tomkins J."/>
            <person name="Borevitz J."/>
            <person name="Derieg N."/>
            <person name="Yan J."/>
            <person name="Mihaltcheva S."/>
            <person name="Hayes R.D."/>
            <person name="Rokhsar D."/>
        </authorList>
    </citation>
    <scope>NUCLEOTIDE SEQUENCE [LARGE SCALE GENOMIC DNA]</scope>
    <source>
        <strain evidence="13">cv. Goldsmith</strain>
    </source>
</reference>
<feature type="domain" description="DOMON" evidence="10">
    <location>
        <begin position="56"/>
        <end position="169"/>
    </location>
</feature>
<keyword evidence="4 9" id="KW-0732">Signal</keyword>
<feature type="transmembrane region" description="Helical" evidence="8">
    <location>
        <begin position="270"/>
        <end position="290"/>
    </location>
</feature>
<dbReference type="OrthoDB" id="19261at2759"/>
<evidence type="ECO:0000256" key="7">
    <source>
        <dbReference type="ARBA" id="ARBA00023136"/>
    </source>
</evidence>
<evidence type="ECO:0000256" key="3">
    <source>
        <dbReference type="ARBA" id="ARBA00022692"/>
    </source>
</evidence>
<keyword evidence="5" id="KW-0249">Electron transport</keyword>